<dbReference type="GO" id="GO:0003723">
    <property type="term" value="F:RNA binding"/>
    <property type="evidence" value="ECO:0007669"/>
    <property type="project" value="UniProtKB-KW"/>
</dbReference>
<evidence type="ECO:0000256" key="5">
    <source>
        <dbReference type="ARBA" id="ARBA00023015"/>
    </source>
</evidence>
<evidence type="ECO:0000256" key="4">
    <source>
        <dbReference type="ARBA" id="ARBA00022884"/>
    </source>
</evidence>
<accession>A0A2R4W1G1</accession>
<evidence type="ECO:0000256" key="2">
    <source>
        <dbReference type="ARBA" id="ARBA00011104"/>
    </source>
</evidence>
<dbReference type="EMBL" id="CP020921">
    <property type="protein sequence ID" value="AWB10657.1"/>
    <property type="molecule type" value="Genomic_DNA"/>
</dbReference>
<dbReference type="InterPro" id="IPR000824">
    <property type="entry name" value="MtrB"/>
</dbReference>
<dbReference type="SUPFAM" id="SSF51219">
    <property type="entry name" value="TRAP-like"/>
    <property type="match status" value="1"/>
</dbReference>
<gene>
    <name evidence="10" type="ORF">TDSAC_1316</name>
</gene>
<dbReference type="NCBIfam" id="NF009724">
    <property type="entry name" value="PRK13251.1"/>
    <property type="match status" value="1"/>
</dbReference>
<reference evidence="10 11" key="1">
    <citation type="submission" date="2017-04" db="EMBL/GenBank/DDBJ databases">
        <title>Genomic insights into metabolism of Thermodesulfobium acidiphilum.</title>
        <authorList>
            <person name="Toshchakov S.V."/>
            <person name="Frolov E.N."/>
            <person name="Kublanov I.V."/>
            <person name="Samarov N.I."/>
            <person name="Novikov A."/>
            <person name="Lebedinsky A.V."/>
            <person name="Bonch-Osmolovskaya E.A."/>
            <person name="Chernyh N.A."/>
        </authorList>
    </citation>
    <scope>NUCLEOTIDE SEQUENCE [LARGE SCALE GENOMIC DNA]</scope>
    <source>
        <strain evidence="10 11">3127-1</strain>
    </source>
</reference>
<dbReference type="GO" id="GO:0006355">
    <property type="term" value="P:regulation of DNA-templated transcription"/>
    <property type="evidence" value="ECO:0007669"/>
    <property type="project" value="InterPro"/>
</dbReference>
<evidence type="ECO:0000313" key="10">
    <source>
        <dbReference type="EMBL" id="AWB10657.1"/>
    </source>
</evidence>
<evidence type="ECO:0000256" key="8">
    <source>
        <dbReference type="ARBA" id="ARBA00033109"/>
    </source>
</evidence>
<evidence type="ECO:0000256" key="3">
    <source>
        <dbReference type="ARBA" id="ARBA00016308"/>
    </source>
</evidence>
<name>A0A2R4W1G1_THEAF</name>
<dbReference type="Gene3D" id="2.60.40.50">
    <property type="entry name" value="TRAP-like"/>
    <property type="match status" value="1"/>
</dbReference>
<protein>
    <recommendedName>
        <fullName evidence="3">Transcription attenuation protein MtrB</fullName>
    </recommendedName>
    <alternativeName>
        <fullName evidence="8">Trp RNA-binding attenuation protein</fullName>
    </alternativeName>
    <alternativeName>
        <fullName evidence="7">Tryptophan RNA-binding attenuator protein</fullName>
    </alternativeName>
</protein>
<organism evidence="10 11">
    <name type="scientific">Thermodesulfobium acidiphilum</name>
    <dbReference type="NCBI Taxonomy" id="1794699"/>
    <lineage>
        <taxon>Bacteria</taxon>
        <taxon>Pseudomonadati</taxon>
        <taxon>Thermodesulfobiota</taxon>
        <taxon>Thermodesulfobiia</taxon>
        <taxon>Thermodesulfobiales</taxon>
        <taxon>Thermodesulfobiaceae</taxon>
        <taxon>Thermodesulfobium</taxon>
    </lineage>
</organism>
<dbReference type="InterPro" id="IPR016031">
    <property type="entry name" value="Trp_RNA-bd_attenuator-like_dom"/>
</dbReference>
<dbReference type="InterPro" id="IPR023558">
    <property type="entry name" value="Trp_RNA-bd_attenuator_dom"/>
</dbReference>
<dbReference type="GO" id="GO:0006353">
    <property type="term" value="P:DNA-templated transcription termination"/>
    <property type="evidence" value="ECO:0007669"/>
    <property type="project" value="InterPro"/>
</dbReference>
<comment type="similarity">
    <text evidence="1">Belongs to the MtrB family.</text>
</comment>
<feature type="domain" description="Tryptophan RNA-binding attenuator protein" evidence="9">
    <location>
        <begin position="29"/>
        <end position="94"/>
    </location>
</feature>
<keyword evidence="11" id="KW-1185">Reference proteome</keyword>
<keyword evidence="4" id="KW-0694">RNA-binding</keyword>
<evidence type="ECO:0000313" key="11">
    <source>
        <dbReference type="Proteomes" id="UP000244792"/>
    </source>
</evidence>
<evidence type="ECO:0000256" key="7">
    <source>
        <dbReference type="ARBA" id="ARBA00029615"/>
    </source>
</evidence>
<comment type="subunit">
    <text evidence="2">Oligomer of 11 identical subunits arranged in doughnut-like structure.</text>
</comment>
<proteinExistence type="inferred from homology"/>
<evidence type="ECO:0000259" key="9">
    <source>
        <dbReference type="Pfam" id="PF02081"/>
    </source>
</evidence>
<dbReference type="AlphaFoldDB" id="A0A2R4W1G1"/>
<dbReference type="Proteomes" id="UP000244792">
    <property type="component" value="Chromosome"/>
</dbReference>
<evidence type="ECO:0000256" key="1">
    <source>
        <dbReference type="ARBA" id="ARBA00010027"/>
    </source>
</evidence>
<sequence length="100" mass="11109">MDKSDNNNIDEKVENLMFPLDTKPISTLADYVVIKALADGVMISGMTRGKETKFHHSERIDVGEVVIAQFTDNTSAMKVRGKAKILTKYGVVYSGMPEKE</sequence>
<dbReference type="KEGG" id="taci:TDSAC_1316"/>
<dbReference type="PRINTS" id="PR00687">
    <property type="entry name" value="TRPRNAAP"/>
</dbReference>
<dbReference type="Pfam" id="PF02081">
    <property type="entry name" value="TrpBP"/>
    <property type="match status" value="1"/>
</dbReference>
<evidence type="ECO:0000256" key="6">
    <source>
        <dbReference type="ARBA" id="ARBA00023163"/>
    </source>
</evidence>
<keyword evidence="6" id="KW-0804">Transcription</keyword>
<keyword evidence="5" id="KW-0805">Transcription regulation</keyword>